<dbReference type="AlphaFoldDB" id="A0A7E4ZYF7"/>
<protein>
    <submittedName>
        <fullName evidence="2">Uncharacterized protein</fullName>
    </submittedName>
</protein>
<accession>A0A7E4ZYF7</accession>
<reference evidence="2" key="2">
    <citation type="submission" date="2020-10" db="UniProtKB">
        <authorList>
            <consortium name="WormBaseParasite"/>
        </authorList>
    </citation>
    <scope>IDENTIFICATION</scope>
</reference>
<reference evidence="1" key="1">
    <citation type="journal article" date="2013" name="Genetics">
        <title>The draft genome and transcriptome of Panagrellus redivivus are shaped by the harsh demands of a free-living lifestyle.</title>
        <authorList>
            <person name="Srinivasan J."/>
            <person name="Dillman A.R."/>
            <person name="Macchietto M.G."/>
            <person name="Heikkinen L."/>
            <person name="Lakso M."/>
            <person name="Fracchia K.M."/>
            <person name="Antoshechkin I."/>
            <person name="Mortazavi A."/>
            <person name="Wong G."/>
            <person name="Sternberg P.W."/>
        </authorList>
    </citation>
    <scope>NUCLEOTIDE SEQUENCE [LARGE SCALE GENOMIC DNA]</scope>
    <source>
        <strain evidence="1">MT8872</strain>
    </source>
</reference>
<proteinExistence type="predicted"/>
<evidence type="ECO:0000313" key="2">
    <source>
        <dbReference type="WBParaSite" id="Pan_g3499.t1"/>
    </source>
</evidence>
<dbReference type="Proteomes" id="UP000492821">
    <property type="component" value="Unassembled WGS sequence"/>
</dbReference>
<name>A0A7E4ZYF7_PANRE</name>
<sequence>MFALLLIMAHCLRRRHQVMHDVNFEDLFDTFPQITTLTIYCDVPNEWMVDILKYQNQKLKNFNLYLRNDHRAELDKWNYDHFITFLKVCRHSSF</sequence>
<keyword evidence="1" id="KW-1185">Reference proteome</keyword>
<evidence type="ECO:0000313" key="1">
    <source>
        <dbReference type="Proteomes" id="UP000492821"/>
    </source>
</evidence>
<organism evidence="1 2">
    <name type="scientific">Panagrellus redivivus</name>
    <name type="common">Microworm</name>
    <dbReference type="NCBI Taxonomy" id="6233"/>
    <lineage>
        <taxon>Eukaryota</taxon>
        <taxon>Metazoa</taxon>
        <taxon>Ecdysozoa</taxon>
        <taxon>Nematoda</taxon>
        <taxon>Chromadorea</taxon>
        <taxon>Rhabditida</taxon>
        <taxon>Tylenchina</taxon>
        <taxon>Panagrolaimomorpha</taxon>
        <taxon>Panagrolaimoidea</taxon>
        <taxon>Panagrolaimidae</taxon>
        <taxon>Panagrellus</taxon>
    </lineage>
</organism>
<dbReference type="WBParaSite" id="Pan_g3499.t1">
    <property type="protein sequence ID" value="Pan_g3499.t1"/>
    <property type="gene ID" value="Pan_g3499"/>
</dbReference>